<dbReference type="SUPFAM" id="SSF143575">
    <property type="entry name" value="GAS2 domain-like"/>
    <property type="match status" value="1"/>
</dbReference>
<dbReference type="GO" id="GO:0008017">
    <property type="term" value="F:microtubule binding"/>
    <property type="evidence" value="ECO:0007669"/>
    <property type="project" value="InterPro"/>
</dbReference>
<dbReference type="GeneID" id="41976586"/>
<dbReference type="InterPro" id="IPR036534">
    <property type="entry name" value="GAR_dom_sf"/>
</dbReference>
<feature type="domain" description="GAR" evidence="5">
    <location>
        <begin position="669"/>
        <end position="745"/>
    </location>
</feature>
<dbReference type="Proteomes" id="UP000319257">
    <property type="component" value="Unassembled WGS sequence"/>
</dbReference>
<feature type="compositionally biased region" description="Polar residues" evidence="4">
    <location>
        <begin position="186"/>
        <end position="203"/>
    </location>
</feature>
<dbReference type="InterPro" id="IPR003108">
    <property type="entry name" value="GAR_dom"/>
</dbReference>
<feature type="compositionally biased region" description="Polar residues" evidence="4">
    <location>
        <begin position="592"/>
        <end position="610"/>
    </location>
</feature>
<keyword evidence="2" id="KW-0963">Cytoplasm</keyword>
<evidence type="ECO:0000313" key="7">
    <source>
        <dbReference type="Proteomes" id="UP000319257"/>
    </source>
</evidence>
<feature type="region of interest" description="Disordered" evidence="4">
    <location>
        <begin position="881"/>
        <end position="914"/>
    </location>
</feature>
<feature type="compositionally biased region" description="Polar residues" evidence="4">
    <location>
        <begin position="123"/>
        <end position="133"/>
    </location>
</feature>
<feature type="compositionally biased region" description="Pro residues" evidence="4">
    <location>
        <begin position="892"/>
        <end position="901"/>
    </location>
</feature>
<feature type="region of interest" description="Disordered" evidence="4">
    <location>
        <begin position="357"/>
        <end position="610"/>
    </location>
</feature>
<dbReference type="EMBL" id="SKBQ01000064">
    <property type="protein sequence ID" value="TPX09666.1"/>
    <property type="molecule type" value="Genomic_DNA"/>
</dbReference>
<accession>A0A507ASJ5</accession>
<keyword evidence="3" id="KW-0206">Cytoskeleton</keyword>
<feature type="compositionally biased region" description="Low complexity" evidence="4">
    <location>
        <begin position="829"/>
        <end position="842"/>
    </location>
</feature>
<keyword evidence="7" id="KW-1185">Reference proteome</keyword>
<feature type="region of interest" description="Disordered" evidence="4">
    <location>
        <begin position="183"/>
        <end position="203"/>
    </location>
</feature>
<dbReference type="Gene3D" id="3.30.920.20">
    <property type="entry name" value="Gas2-like domain"/>
    <property type="match status" value="1"/>
</dbReference>
<evidence type="ECO:0000256" key="4">
    <source>
        <dbReference type="SAM" id="MobiDB-lite"/>
    </source>
</evidence>
<dbReference type="STRING" id="1093900.A0A507ASJ5"/>
<feature type="region of interest" description="Disordered" evidence="4">
    <location>
        <begin position="640"/>
        <end position="670"/>
    </location>
</feature>
<reference evidence="6 7" key="1">
    <citation type="submission" date="2019-06" db="EMBL/GenBank/DDBJ databases">
        <title>Draft genome sequence of the filamentous fungus Phialemoniopsis curvata isolated from diesel fuel.</title>
        <authorList>
            <person name="Varaljay V.A."/>
            <person name="Lyon W.J."/>
            <person name="Crouch A.L."/>
            <person name="Drake C.E."/>
            <person name="Hollomon J.M."/>
            <person name="Nadeau L.J."/>
            <person name="Nunn H.S."/>
            <person name="Stevenson B.S."/>
            <person name="Bojanowski C.L."/>
            <person name="Crookes-Goodson W.J."/>
        </authorList>
    </citation>
    <scope>NUCLEOTIDE SEQUENCE [LARGE SCALE GENOMIC DNA]</scope>
    <source>
        <strain evidence="6 7">D216</strain>
    </source>
</reference>
<feature type="compositionally biased region" description="Low complexity" evidence="4">
    <location>
        <begin position="771"/>
        <end position="784"/>
    </location>
</feature>
<feature type="compositionally biased region" description="Polar residues" evidence="4">
    <location>
        <begin position="407"/>
        <end position="417"/>
    </location>
</feature>
<evidence type="ECO:0000256" key="2">
    <source>
        <dbReference type="ARBA" id="ARBA00022490"/>
    </source>
</evidence>
<dbReference type="AlphaFoldDB" id="A0A507ASJ5"/>
<dbReference type="PROSITE" id="PS51460">
    <property type="entry name" value="GAR"/>
    <property type="match status" value="1"/>
</dbReference>
<dbReference type="Pfam" id="PF02187">
    <property type="entry name" value="GAS2"/>
    <property type="match status" value="1"/>
</dbReference>
<dbReference type="GO" id="GO:0005856">
    <property type="term" value="C:cytoskeleton"/>
    <property type="evidence" value="ECO:0007669"/>
    <property type="project" value="UniProtKB-SubCell"/>
</dbReference>
<gene>
    <name evidence="6" type="ORF">E0L32_009139</name>
</gene>
<evidence type="ECO:0000256" key="3">
    <source>
        <dbReference type="ARBA" id="ARBA00023212"/>
    </source>
</evidence>
<protein>
    <recommendedName>
        <fullName evidence="5">GAR domain-containing protein</fullName>
    </recommendedName>
</protein>
<dbReference type="OrthoDB" id="5409589at2759"/>
<proteinExistence type="predicted"/>
<feature type="region of interest" description="Disordered" evidence="4">
    <location>
        <begin position="743"/>
        <end position="867"/>
    </location>
</feature>
<evidence type="ECO:0000256" key="1">
    <source>
        <dbReference type="ARBA" id="ARBA00004245"/>
    </source>
</evidence>
<organism evidence="6 7">
    <name type="scientific">Thyridium curvatum</name>
    <dbReference type="NCBI Taxonomy" id="1093900"/>
    <lineage>
        <taxon>Eukaryota</taxon>
        <taxon>Fungi</taxon>
        <taxon>Dikarya</taxon>
        <taxon>Ascomycota</taxon>
        <taxon>Pezizomycotina</taxon>
        <taxon>Sordariomycetes</taxon>
        <taxon>Sordariomycetidae</taxon>
        <taxon>Thyridiales</taxon>
        <taxon>Thyridiaceae</taxon>
        <taxon>Thyridium</taxon>
    </lineage>
</organism>
<evidence type="ECO:0000259" key="5">
    <source>
        <dbReference type="PROSITE" id="PS51460"/>
    </source>
</evidence>
<name>A0A507ASJ5_9PEZI</name>
<sequence length="925" mass="100122">MQQPARYTMGDTIPFLPVPKGQHLRSTSGSPTRHRHTDDILANLTPSTAVDVLRHPSGSLKRCLDSATPTEQSFALRAAQASRAVAQWLEELSTWPWPAGGGSAGFEMPTAKRRKLFTRSDETPTLNGGAQETHQTEEAPWLGSLPASDVTQYERRVSGIRTEMKELDVEEIKSHVLHHHILPLSRPSTPMSDSNRPGSSLDQRFNKMDDLAAIITAIVMQLLPNLSKLVRLMDTWSLRISVLHRIPSTLHSLQDAEVALQSGWDATRREIDAAGTHPGSTSSMLTRQDFDIMKLVVDKKVAKAARDIDFMLDTLDGAEDTIPDEWVDRMDSVEQRYGEWVATCEREMRQSLWNRVNGGEMSSLGSSATEGRLSPTKGKDEDRPSDKPAVSAQPVPVAPEVEIRLTSAEQSPVQQTLDGGRDTSPPDVDIVDISTRPSVNGKEPVALPEDSLPDESSPGARTSESDPVSEEALESYHDLSSRNSLASLRTQPSLPSLMGDPVVGSETSTVVHGPPSGFDISSDQAEYMDTAADLPQFQEPAAQSDNGSPPSSPPDFRSSTRSTSTFTDMPTVVEESPPRTPLMPSFLDDTDTSLQLGSPGKNSVTSEDDQLQQQISEILGSIPAKIKLSADPPPVNHLNPPDLQLPKMKRSSFGAPESVRSQSSMSSRAGTPSFLLAPAYARNTRSRHQKGNSEIKLYHLSRSTGEAPIKLFIRLVGENGERVMVRVGGGWADLGEYLKEYASHHSRRSKTGKEGKVEIRDLPPLSTSKVGSSPGGPASRPASALDSPITPLNVRKTRKSMGDESFSSRMLPKTPLPAGGPRSSDTPVSNASGRSRSSSRLSWTEEDSSLGMSGPKAKNIAMSEESRAWVESVKEKVRIASGELKAATSSDQPPPLPPPPAVSDGRFGEMGKVGGTKRLFRKGGV</sequence>
<feature type="compositionally biased region" description="Low complexity" evidence="4">
    <location>
        <begin position="388"/>
        <end position="400"/>
    </location>
</feature>
<dbReference type="InParanoid" id="A0A507ASJ5"/>
<evidence type="ECO:0000313" key="6">
    <source>
        <dbReference type="EMBL" id="TPX09666.1"/>
    </source>
</evidence>
<feature type="compositionally biased region" description="Basic and acidic residues" evidence="4">
    <location>
        <begin position="751"/>
        <end position="761"/>
    </location>
</feature>
<feature type="compositionally biased region" description="Low complexity" evidence="4">
    <location>
        <begin position="658"/>
        <end position="667"/>
    </location>
</feature>
<feature type="compositionally biased region" description="Basic and acidic residues" evidence="4">
    <location>
        <begin position="377"/>
        <end position="386"/>
    </location>
</feature>
<feature type="compositionally biased region" description="Polar residues" evidence="4">
    <location>
        <begin position="481"/>
        <end position="494"/>
    </location>
</feature>
<dbReference type="RefSeq" id="XP_030991377.1">
    <property type="nucleotide sequence ID" value="XM_031144071.1"/>
</dbReference>
<feature type="compositionally biased region" description="Low complexity" evidence="4">
    <location>
        <begin position="554"/>
        <end position="568"/>
    </location>
</feature>
<comment type="subcellular location">
    <subcellularLocation>
        <location evidence="1">Cytoplasm</location>
        <location evidence="1">Cytoskeleton</location>
    </subcellularLocation>
</comment>
<comment type="caution">
    <text evidence="6">The sequence shown here is derived from an EMBL/GenBank/DDBJ whole genome shotgun (WGS) entry which is preliminary data.</text>
</comment>
<feature type="region of interest" description="Disordered" evidence="4">
    <location>
        <begin position="119"/>
        <end position="145"/>
    </location>
</feature>